<comment type="caution">
    <text evidence="1">The sequence shown here is derived from an EMBL/GenBank/DDBJ whole genome shotgun (WGS) entry which is preliminary data.</text>
</comment>
<evidence type="ECO:0000313" key="2">
    <source>
        <dbReference type="Proteomes" id="UP000688947"/>
    </source>
</evidence>
<reference evidence="1" key="1">
    <citation type="submission" date="2021-01" db="EMBL/GenBank/DDBJ databases">
        <title>Phytophthora aleatoria, a newly-described species from Pinus radiata is distinct from Phytophthora cactorum isolates based on comparative genomics.</title>
        <authorList>
            <person name="Mcdougal R."/>
            <person name="Panda P."/>
            <person name="Williams N."/>
            <person name="Studholme D.J."/>
        </authorList>
    </citation>
    <scope>NUCLEOTIDE SEQUENCE</scope>
    <source>
        <strain evidence="1">NZFS 3830</strain>
    </source>
</reference>
<organism evidence="1 2">
    <name type="scientific">Phytophthora cactorum</name>
    <dbReference type="NCBI Taxonomy" id="29920"/>
    <lineage>
        <taxon>Eukaryota</taxon>
        <taxon>Sar</taxon>
        <taxon>Stramenopiles</taxon>
        <taxon>Oomycota</taxon>
        <taxon>Peronosporomycetes</taxon>
        <taxon>Peronosporales</taxon>
        <taxon>Peronosporaceae</taxon>
        <taxon>Phytophthora</taxon>
    </lineage>
</organism>
<dbReference type="Proteomes" id="UP000688947">
    <property type="component" value="Unassembled WGS sequence"/>
</dbReference>
<accession>A0A8T1U0Y3</accession>
<dbReference type="OrthoDB" id="127030at2759"/>
<protein>
    <submittedName>
        <fullName evidence="1">Uncharacterized protein</fullName>
    </submittedName>
</protein>
<sequence>FKGVRPSHTVKDTGCNGRCLAQLTEVSKGTWRVQLKLPFYGLNHPLSRAGYTSFRSVHQLPASSPVMIDVELMVASGSKCSRIYDYIRDNSPYRVQMWDMYILISKTKKSGT</sequence>
<name>A0A8T1U0Y3_9STRA</name>
<dbReference type="AlphaFoldDB" id="A0A8T1U0Y3"/>
<gene>
    <name evidence="1" type="ORF">JG687_00013609</name>
</gene>
<feature type="non-terminal residue" evidence="1">
    <location>
        <position position="1"/>
    </location>
</feature>
<evidence type="ECO:0000313" key="1">
    <source>
        <dbReference type="EMBL" id="KAG6951440.1"/>
    </source>
</evidence>
<proteinExistence type="predicted"/>
<dbReference type="EMBL" id="JAENGZ010001015">
    <property type="protein sequence ID" value="KAG6951440.1"/>
    <property type="molecule type" value="Genomic_DNA"/>
</dbReference>